<dbReference type="AlphaFoldDB" id="A0A4R5W3Q4"/>
<dbReference type="GO" id="GO:0042277">
    <property type="term" value="F:peptide binding"/>
    <property type="evidence" value="ECO:0007669"/>
    <property type="project" value="TreeGrafter"/>
</dbReference>
<dbReference type="Gene3D" id="2.60.40.1730">
    <property type="entry name" value="tricorn interacting facor f3 domain"/>
    <property type="match status" value="1"/>
</dbReference>
<dbReference type="GO" id="GO:0043171">
    <property type="term" value="P:peptide catabolic process"/>
    <property type="evidence" value="ECO:0007669"/>
    <property type="project" value="TreeGrafter"/>
</dbReference>
<dbReference type="GO" id="GO:0070006">
    <property type="term" value="F:metalloaminopeptidase activity"/>
    <property type="evidence" value="ECO:0007669"/>
    <property type="project" value="TreeGrafter"/>
</dbReference>
<evidence type="ECO:0000256" key="1">
    <source>
        <dbReference type="SAM" id="SignalP"/>
    </source>
</evidence>
<dbReference type="SUPFAM" id="SSF63737">
    <property type="entry name" value="Leukotriene A4 hydrolase N-terminal domain"/>
    <property type="match status" value="1"/>
</dbReference>
<dbReference type="Proteomes" id="UP000294829">
    <property type="component" value="Unassembled WGS sequence"/>
</dbReference>
<keyword evidence="4" id="KW-1185">Reference proteome</keyword>
<dbReference type="GO" id="GO:0008270">
    <property type="term" value="F:zinc ion binding"/>
    <property type="evidence" value="ECO:0007669"/>
    <property type="project" value="TreeGrafter"/>
</dbReference>
<reference evidence="3 4" key="1">
    <citation type="submission" date="2019-03" db="EMBL/GenBank/DDBJ databases">
        <title>Sapientia aquatica gen. nov., sp. nov., isolated from a crater lake.</title>
        <authorList>
            <person name="Felfoldi T."/>
            <person name="Szabo A."/>
            <person name="Toth E."/>
            <person name="Schumann P."/>
            <person name="Keki Z."/>
            <person name="Marialigeti K."/>
            <person name="Mathe I."/>
        </authorList>
    </citation>
    <scope>NUCLEOTIDE SEQUENCE [LARGE SCALE GENOMIC DNA]</scope>
    <source>
        <strain evidence="3 4">SA-152</strain>
    </source>
</reference>
<dbReference type="GO" id="GO:0016020">
    <property type="term" value="C:membrane"/>
    <property type="evidence" value="ECO:0007669"/>
    <property type="project" value="TreeGrafter"/>
</dbReference>
<keyword evidence="1" id="KW-0732">Signal</keyword>
<name>A0A4R5W3Q4_9BURK</name>
<evidence type="ECO:0000259" key="2">
    <source>
        <dbReference type="Pfam" id="PF17900"/>
    </source>
</evidence>
<gene>
    <name evidence="3" type="ORF">E2I14_05525</name>
</gene>
<dbReference type="GO" id="GO:0005615">
    <property type="term" value="C:extracellular space"/>
    <property type="evidence" value="ECO:0007669"/>
    <property type="project" value="TreeGrafter"/>
</dbReference>
<dbReference type="GO" id="GO:0005737">
    <property type="term" value="C:cytoplasm"/>
    <property type="evidence" value="ECO:0007669"/>
    <property type="project" value="TreeGrafter"/>
</dbReference>
<proteinExistence type="predicted"/>
<feature type="domain" description="Aminopeptidase N-like N-terminal" evidence="2">
    <location>
        <begin position="33"/>
        <end position="190"/>
    </location>
</feature>
<comment type="caution">
    <text evidence="3">The sequence shown here is derived from an EMBL/GenBank/DDBJ whole genome shotgun (WGS) entry which is preliminary data.</text>
</comment>
<dbReference type="RefSeq" id="WP_133326260.1">
    <property type="nucleotide sequence ID" value="NZ_SMYL01000002.1"/>
</dbReference>
<feature type="chain" id="PRO_5020445526" description="Aminopeptidase N-like N-terminal domain-containing protein" evidence="1">
    <location>
        <begin position="23"/>
        <end position="229"/>
    </location>
</feature>
<feature type="signal peptide" evidence="1">
    <location>
        <begin position="1"/>
        <end position="22"/>
    </location>
</feature>
<dbReference type="EMBL" id="SMYL01000002">
    <property type="protein sequence ID" value="TDK67222.1"/>
    <property type="molecule type" value="Genomic_DNA"/>
</dbReference>
<dbReference type="Pfam" id="PF17900">
    <property type="entry name" value="Peptidase_M1_N"/>
    <property type="match status" value="1"/>
</dbReference>
<evidence type="ECO:0000313" key="4">
    <source>
        <dbReference type="Proteomes" id="UP000294829"/>
    </source>
</evidence>
<protein>
    <recommendedName>
        <fullName evidence="2">Aminopeptidase N-like N-terminal domain-containing protein</fullName>
    </recommendedName>
</protein>
<dbReference type="PANTHER" id="PTHR11533">
    <property type="entry name" value="PROTEASE M1 ZINC METALLOPROTEASE"/>
    <property type="match status" value="1"/>
</dbReference>
<dbReference type="OrthoDB" id="100605at2"/>
<dbReference type="InterPro" id="IPR045357">
    <property type="entry name" value="Aminopeptidase_N-like_N"/>
</dbReference>
<dbReference type="PANTHER" id="PTHR11533:SF174">
    <property type="entry name" value="PUROMYCIN-SENSITIVE AMINOPEPTIDASE-RELATED"/>
    <property type="match status" value="1"/>
</dbReference>
<organism evidence="3 4">
    <name type="scientific">Sapientia aquatica</name>
    <dbReference type="NCBI Taxonomy" id="1549640"/>
    <lineage>
        <taxon>Bacteria</taxon>
        <taxon>Pseudomonadati</taxon>
        <taxon>Pseudomonadota</taxon>
        <taxon>Betaproteobacteria</taxon>
        <taxon>Burkholderiales</taxon>
        <taxon>Oxalobacteraceae</taxon>
        <taxon>Sapientia</taxon>
    </lineage>
</organism>
<evidence type="ECO:0000313" key="3">
    <source>
        <dbReference type="EMBL" id="TDK67222.1"/>
    </source>
</evidence>
<dbReference type="InterPro" id="IPR050344">
    <property type="entry name" value="Peptidase_M1_aminopeptidases"/>
</dbReference>
<dbReference type="InterPro" id="IPR042097">
    <property type="entry name" value="Aminopeptidase_N-like_N_sf"/>
</dbReference>
<accession>A0A4R5W3Q4</accession>
<sequence length="229" mass="24730">MLTKLIMCSAIAATLFSGGAVADSVTPSSAITPTNYIVAITPDIDTMRIAGTETIELNASKASDQIQFNYTNQKICRVRFDGEPVQTITLDPATHLATIKLHAPAKLGKHHLSFAFVGTITHDMHGMFVQPYAKRNSVKGEYLTATFEGSDTQKVFPGFDQATFPAPVQLSITVPSDWAAWASLPIDHKEVHGEFTTIAYKSSADFANNALEFSGGSLMQNSINMTAKN</sequence>